<dbReference type="SMART" id="SM00034">
    <property type="entry name" value="CLECT"/>
    <property type="match status" value="1"/>
</dbReference>
<evidence type="ECO:0000313" key="4">
    <source>
        <dbReference type="EMBL" id="CAB3367390.1"/>
    </source>
</evidence>
<dbReference type="InterPro" id="IPR001304">
    <property type="entry name" value="C-type_lectin-like"/>
</dbReference>
<comment type="caution">
    <text evidence="4">The sequence shown here is derived from an EMBL/GenBank/DDBJ whole genome shotgun (WGS) entry which is preliminary data.</text>
</comment>
<dbReference type="Proteomes" id="UP000494165">
    <property type="component" value="Unassembled WGS sequence"/>
</dbReference>
<protein>
    <recommendedName>
        <fullName evidence="3">C-type lectin domain-containing protein</fullName>
    </recommendedName>
</protein>
<evidence type="ECO:0000256" key="1">
    <source>
        <dbReference type="ARBA" id="ARBA00023157"/>
    </source>
</evidence>
<dbReference type="Pfam" id="PF00059">
    <property type="entry name" value="Lectin_C"/>
    <property type="match status" value="1"/>
</dbReference>
<dbReference type="PANTHER" id="PTHR22803">
    <property type="entry name" value="MANNOSE, PHOSPHOLIPASE, LECTIN RECEPTOR RELATED"/>
    <property type="match status" value="1"/>
</dbReference>
<dbReference type="Gene3D" id="3.10.100.10">
    <property type="entry name" value="Mannose-Binding Protein A, subunit A"/>
    <property type="match status" value="1"/>
</dbReference>
<dbReference type="InterPro" id="IPR018378">
    <property type="entry name" value="C-type_lectin_CS"/>
</dbReference>
<proteinExistence type="predicted"/>
<dbReference type="InterPro" id="IPR016186">
    <property type="entry name" value="C-type_lectin-like/link_sf"/>
</dbReference>
<sequence length="150" mass="17203">MIFKISLLLSFIILQASANEKVNIGGKEYFISTDELTWTKAADACHAMQMKMYAIESDEENTAVFDYLNTNGYDSIYLWTGGKELNDTATTDGIWTWVDLDLTFGFTDWASTRPNPFARHFCVYLSTWSWSNYWLDGDCGAPNKYICETY</sequence>
<feature type="domain" description="C-type lectin" evidence="3">
    <location>
        <begin position="24"/>
        <end position="148"/>
    </location>
</feature>
<evidence type="ECO:0000259" key="3">
    <source>
        <dbReference type="PROSITE" id="PS50041"/>
    </source>
</evidence>
<evidence type="ECO:0000256" key="2">
    <source>
        <dbReference type="SAM" id="SignalP"/>
    </source>
</evidence>
<dbReference type="OrthoDB" id="8032540at2759"/>
<dbReference type="InterPro" id="IPR016187">
    <property type="entry name" value="CTDL_fold"/>
</dbReference>
<accession>A0A8S1CGP3</accession>
<dbReference type="AlphaFoldDB" id="A0A8S1CGP3"/>
<keyword evidence="1" id="KW-1015">Disulfide bond</keyword>
<dbReference type="EMBL" id="CADEPI010000030">
    <property type="protein sequence ID" value="CAB3367390.1"/>
    <property type="molecule type" value="Genomic_DNA"/>
</dbReference>
<dbReference type="CDD" id="cd00037">
    <property type="entry name" value="CLECT"/>
    <property type="match status" value="1"/>
</dbReference>
<dbReference type="InterPro" id="IPR050111">
    <property type="entry name" value="C-type_lectin/snaclec_domain"/>
</dbReference>
<keyword evidence="5" id="KW-1185">Reference proteome</keyword>
<reference evidence="4 5" key="1">
    <citation type="submission" date="2020-04" db="EMBL/GenBank/DDBJ databases">
        <authorList>
            <person name="Alioto T."/>
            <person name="Alioto T."/>
            <person name="Gomez Garrido J."/>
        </authorList>
    </citation>
    <scope>NUCLEOTIDE SEQUENCE [LARGE SCALE GENOMIC DNA]</scope>
</reference>
<organism evidence="4 5">
    <name type="scientific">Cloeon dipterum</name>
    <dbReference type="NCBI Taxonomy" id="197152"/>
    <lineage>
        <taxon>Eukaryota</taxon>
        <taxon>Metazoa</taxon>
        <taxon>Ecdysozoa</taxon>
        <taxon>Arthropoda</taxon>
        <taxon>Hexapoda</taxon>
        <taxon>Insecta</taxon>
        <taxon>Pterygota</taxon>
        <taxon>Palaeoptera</taxon>
        <taxon>Ephemeroptera</taxon>
        <taxon>Pisciforma</taxon>
        <taxon>Baetidae</taxon>
        <taxon>Cloeon</taxon>
    </lineage>
</organism>
<evidence type="ECO:0000313" key="5">
    <source>
        <dbReference type="Proteomes" id="UP000494165"/>
    </source>
</evidence>
<dbReference type="SUPFAM" id="SSF56436">
    <property type="entry name" value="C-type lectin-like"/>
    <property type="match status" value="1"/>
</dbReference>
<keyword evidence="2" id="KW-0732">Signal</keyword>
<dbReference type="PROSITE" id="PS50041">
    <property type="entry name" value="C_TYPE_LECTIN_2"/>
    <property type="match status" value="1"/>
</dbReference>
<feature type="signal peptide" evidence="2">
    <location>
        <begin position="1"/>
        <end position="18"/>
    </location>
</feature>
<name>A0A8S1CGP3_9INSE</name>
<gene>
    <name evidence="4" type="ORF">CLODIP_2_CD00346</name>
</gene>
<dbReference type="PROSITE" id="PS00615">
    <property type="entry name" value="C_TYPE_LECTIN_1"/>
    <property type="match status" value="1"/>
</dbReference>
<feature type="chain" id="PRO_5035725510" description="C-type lectin domain-containing protein" evidence="2">
    <location>
        <begin position="19"/>
        <end position="150"/>
    </location>
</feature>